<dbReference type="SUPFAM" id="SSF63882">
    <property type="entry name" value="MoeA N-terminal region -like"/>
    <property type="match status" value="1"/>
</dbReference>
<evidence type="ECO:0000256" key="5">
    <source>
        <dbReference type="ARBA" id="ARBA00047317"/>
    </source>
</evidence>
<dbReference type="SUPFAM" id="SSF53218">
    <property type="entry name" value="Molybdenum cofactor biosynthesis proteins"/>
    <property type="match status" value="1"/>
</dbReference>
<dbReference type="EMBL" id="QWFX01000016">
    <property type="protein sequence ID" value="RIJ26945.1"/>
    <property type="molecule type" value="Genomic_DNA"/>
</dbReference>
<evidence type="ECO:0000256" key="3">
    <source>
        <dbReference type="ARBA" id="ARBA00010763"/>
    </source>
</evidence>
<comment type="catalytic activity">
    <reaction evidence="5">
        <text>adenylyl-molybdopterin + molybdate = Mo-molybdopterin + AMP + H(+)</text>
        <dbReference type="Rhea" id="RHEA:35047"/>
        <dbReference type="ChEBI" id="CHEBI:15378"/>
        <dbReference type="ChEBI" id="CHEBI:36264"/>
        <dbReference type="ChEBI" id="CHEBI:62727"/>
        <dbReference type="ChEBI" id="CHEBI:71302"/>
        <dbReference type="ChEBI" id="CHEBI:456215"/>
        <dbReference type="EC" id="2.10.1.1"/>
    </reaction>
</comment>
<evidence type="ECO:0000256" key="4">
    <source>
        <dbReference type="ARBA" id="ARBA00023150"/>
    </source>
</evidence>
<dbReference type="EC" id="2.10.1.1" evidence="6"/>
<reference evidence="8 9" key="1">
    <citation type="submission" date="2018-08" db="EMBL/GenBank/DDBJ databases">
        <title>Henriciella mobilis sp. nov., isolated from seawater.</title>
        <authorList>
            <person name="Cheng H."/>
            <person name="Wu Y.-H."/>
            <person name="Xu X.-W."/>
            <person name="Guo L.-L."/>
        </authorList>
    </citation>
    <scope>NUCLEOTIDE SEQUENCE [LARGE SCALE GENOMIC DNA]</scope>
    <source>
        <strain evidence="8 9">JN25</strain>
    </source>
</reference>
<dbReference type="InterPro" id="IPR005110">
    <property type="entry name" value="MoeA_linker/N"/>
</dbReference>
<dbReference type="PANTHER" id="PTHR10192:SF5">
    <property type="entry name" value="GEPHYRIN"/>
    <property type="match status" value="1"/>
</dbReference>
<sequence>MSDLISVDEAHRRLGEHALLPQTETISVADAQGRVLAEAITARVSRPPAAVSAMDGYAVRLDDVREAGARLAVIGEAPAGAPFERPVGTGQAVRIFTGGEMPAGTNHIVIQEDTDRDGDTVICRDAYDHSEFVRPAGLDFAAGDTLLTPGTRLCAGELALAAAANHATLPVQRKLRVGILANGNELKPPGSDLAPGEIVNSNPAGLAALIRDWGGEPVDLGIAADTIDAIRSAIAGAPDIDIFLPVGGASVGDHDLMRPAFAAEGFEPVFEKVAVRPGKPTWFSRTASKRVLGLPGNPASALVCAHLFLQPLLTGAPLPLVKARLAAPLPANGPREQYMRAAISLTDGGVVMAHAAANQDSSLITPFIRSAGLIRRLPGAPGMETGQVVDCILIRAPRWTDQDGS</sequence>
<keyword evidence="6 8" id="KW-0808">Transferase</keyword>
<evidence type="ECO:0000256" key="2">
    <source>
        <dbReference type="ARBA" id="ARBA00005046"/>
    </source>
</evidence>
<dbReference type="GO" id="GO:0006777">
    <property type="term" value="P:Mo-molybdopterin cofactor biosynthetic process"/>
    <property type="evidence" value="ECO:0007669"/>
    <property type="project" value="UniProtKB-UniRule"/>
</dbReference>
<dbReference type="SUPFAM" id="SSF63867">
    <property type="entry name" value="MoeA C-terminal domain-like"/>
    <property type="match status" value="1"/>
</dbReference>
<dbReference type="InterPro" id="IPR036688">
    <property type="entry name" value="MoeA_C_domain_IV_sf"/>
</dbReference>
<comment type="pathway">
    <text evidence="2 6">Cofactor biosynthesis; molybdopterin biosynthesis.</text>
</comment>
<dbReference type="InterPro" id="IPR036135">
    <property type="entry name" value="MoeA_linker/N_sf"/>
</dbReference>
<evidence type="ECO:0000313" key="9">
    <source>
        <dbReference type="Proteomes" id="UP000266385"/>
    </source>
</evidence>
<keyword evidence="6" id="KW-0479">Metal-binding</keyword>
<dbReference type="Gene3D" id="3.40.980.10">
    <property type="entry name" value="MoaB/Mog-like domain"/>
    <property type="match status" value="1"/>
</dbReference>
<comment type="function">
    <text evidence="1 6">Catalyzes the insertion of molybdate into adenylated molybdopterin with the concomitant release of AMP.</text>
</comment>
<dbReference type="OrthoDB" id="9804758at2"/>
<feature type="domain" description="MoaB/Mog" evidence="7">
    <location>
        <begin position="178"/>
        <end position="315"/>
    </location>
</feature>
<dbReference type="CDD" id="cd00887">
    <property type="entry name" value="MoeA"/>
    <property type="match status" value="1"/>
</dbReference>
<evidence type="ECO:0000256" key="1">
    <source>
        <dbReference type="ARBA" id="ARBA00002901"/>
    </source>
</evidence>
<dbReference type="Pfam" id="PF03454">
    <property type="entry name" value="MoeA_C"/>
    <property type="match status" value="1"/>
</dbReference>
<protein>
    <recommendedName>
        <fullName evidence="6">Molybdopterin molybdenumtransferase</fullName>
        <ecNumber evidence="6">2.10.1.1</ecNumber>
    </recommendedName>
</protein>
<dbReference type="Gene3D" id="3.90.105.10">
    <property type="entry name" value="Molybdopterin biosynthesis moea protein, domain 2"/>
    <property type="match status" value="1"/>
</dbReference>
<evidence type="ECO:0000256" key="6">
    <source>
        <dbReference type="RuleBase" id="RU365090"/>
    </source>
</evidence>
<gene>
    <name evidence="8" type="ORF">D1223_18645</name>
</gene>
<dbReference type="GO" id="GO:0005829">
    <property type="term" value="C:cytosol"/>
    <property type="evidence" value="ECO:0007669"/>
    <property type="project" value="TreeGrafter"/>
</dbReference>
<dbReference type="GO" id="GO:0046872">
    <property type="term" value="F:metal ion binding"/>
    <property type="evidence" value="ECO:0007669"/>
    <property type="project" value="UniProtKB-UniRule"/>
</dbReference>
<dbReference type="RefSeq" id="WP_119377838.1">
    <property type="nucleotide sequence ID" value="NZ_QWFX01000016.1"/>
</dbReference>
<dbReference type="PANTHER" id="PTHR10192">
    <property type="entry name" value="MOLYBDOPTERIN BIOSYNTHESIS PROTEIN"/>
    <property type="match status" value="1"/>
</dbReference>
<comment type="caution">
    <text evidence="8">The sequence shown here is derived from an EMBL/GenBank/DDBJ whole genome shotgun (WGS) entry which is preliminary data.</text>
</comment>
<dbReference type="Gene3D" id="2.40.340.10">
    <property type="entry name" value="MoeA, C-terminal, domain IV"/>
    <property type="match status" value="1"/>
</dbReference>
<comment type="cofactor">
    <cofactor evidence="6">
        <name>Mg(2+)</name>
        <dbReference type="ChEBI" id="CHEBI:18420"/>
    </cofactor>
</comment>
<evidence type="ECO:0000313" key="8">
    <source>
        <dbReference type="EMBL" id="RIJ26945.1"/>
    </source>
</evidence>
<accession>A0A399RAH2</accession>
<comment type="similarity">
    <text evidence="3 6">Belongs to the MoeA family.</text>
</comment>
<keyword evidence="4 6" id="KW-0501">Molybdenum cofactor biosynthesis</keyword>
<dbReference type="InterPro" id="IPR036425">
    <property type="entry name" value="MoaB/Mog-like_dom_sf"/>
</dbReference>
<dbReference type="UniPathway" id="UPA00344"/>
<dbReference type="Pfam" id="PF03453">
    <property type="entry name" value="MoeA_N"/>
    <property type="match status" value="1"/>
</dbReference>
<evidence type="ECO:0000259" key="7">
    <source>
        <dbReference type="SMART" id="SM00852"/>
    </source>
</evidence>
<keyword evidence="6" id="KW-0500">Molybdenum</keyword>
<dbReference type="AlphaFoldDB" id="A0A399RAH2"/>
<dbReference type="Proteomes" id="UP000266385">
    <property type="component" value="Unassembled WGS sequence"/>
</dbReference>
<proteinExistence type="inferred from homology"/>
<dbReference type="InterPro" id="IPR038987">
    <property type="entry name" value="MoeA-like"/>
</dbReference>
<dbReference type="InterPro" id="IPR001453">
    <property type="entry name" value="MoaB/Mog_dom"/>
</dbReference>
<dbReference type="SMART" id="SM00852">
    <property type="entry name" value="MoCF_biosynth"/>
    <property type="match status" value="1"/>
</dbReference>
<dbReference type="Pfam" id="PF00994">
    <property type="entry name" value="MoCF_biosynth"/>
    <property type="match status" value="1"/>
</dbReference>
<name>A0A399RAH2_9PROT</name>
<dbReference type="GO" id="GO:0061599">
    <property type="term" value="F:molybdopterin molybdotransferase activity"/>
    <property type="evidence" value="ECO:0007669"/>
    <property type="project" value="UniProtKB-UniRule"/>
</dbReference>
<dbReference type="InterPro" id="IPR005111">
    <property type="entry name" value="MoeA_C_domain_IV"/>
</dbReference>
<dbReference type="Gene3D" id="2.170.190.11">
    <property type="entry name" value="Molybdopterin biosynthesis moea protein, domain 3"/>
    <property type="match status" value="1"/>
</dbReference>
<keyword evidence="6" id="KW-0460">Magnesium</keyword>
<keyword evidence="9" id="KW-1185">Reference proteome</keyword>
<organism evidence="8 9">
    <name type="scientific">Henriciella mobilis</name>
    <dbReference type="NCBI Taxonomy" id="2305467"/>
    <lineage>
        <taxon>Bacteria</taxon>
        <taxon>Pseudomonadati</taxon>
        <taxon>Pseudomonadota</taxon>
        <taxon>Alphaproteobacteria</taxon>
        <taxon>Hyphomonadales</taxon>
        <taxon>Hyphomonadaceae</taxon>
        <taxon>Henriciella</taxon>
    </lineage>
</organism>